<evidence type="ECO:0000313" key="2">
    <source>
        <dbReference type="EMBL" id="GGG89501.1"/>
    </source>
</evidence>
<dbReference type="AlphaFoldDB" id="A0A917HV93"/>
<dbReference type="RefSeq" id="WP_188555752.1">
    <property type="nucleotide sequence ID" value="NZ_BMGT01000005.1"/>
</dbReference>
<feature type="chain" id="PRO_5036926490" evidence="1">
    <location>
        <begin position="35"/>
        <end position="305"/>
    </location>
</feature>
<dbReference type="Pfam" id="PF12543">
    <property type="entry name" value="DUF3738"/>
    <property type="match status" value="1"/>
</dbReference>
<comment type="caution">
    <text evidence="2">The sequence shown here is derived from an EMBL/GenBank/DDBJ whole genome shotgun (WGS) entry which is preliminary data.</text>
</comment>
<sequence>MANLLRCRWSSVRKLLLFAAGWMAVASPLTFAQAGATPDAAPAATTASKAYVPTLTFDVASIRQSPVADSYMVSAFFAPHTGSFRATNFNYMNLLAMAYGIRWDQISGVPDSRTTFNIQAKSDDVADERLAGLNKDQEKLEHQHMLQALLADRFKLKVHWETREAPAYDLLVSKKGSKMQVSKGEPPSAEERKAWGDKPIPRLYQRGDSRVGFDFIAHGASMSDITDMLAGQFGHPIVDKTGLTGKYDFILRYHGAQLDDRKADDMDPVPTLDTAIQDQLGLKLKPTKAPEKILVIDHIEKPSEN</sequence>
<evidence type="ECO:0000313" key="3">
    <source>
        <dbReference type="Proteomes" id="UP000647241"/>
    </source>
</evidence>
<dbReference type="InterPro" id="IPR017801">
    <property type="entry name" value="DUF3738"/>
</dbReference>
<keyword evidence="3" id="KW-1185">Reference proteome</keyword>
<evidence type="ECO:0000256" key="1">
    <source>
        <dbReference type="SAM" id="SignalP"/>
    </source>
</evidence>
<proteinExistence type="predicted"/>
<dbReference type="EMBL" id="BMGT01000005">
    <property type="protein sequence ID" value="GGG89501.1"/>
    <property type="molecule type" value="Genomic_DNA"/>
</dbReference>
<accession>A0A917HV93</accession>
<organism evidence="2 3">
    <name type="scientific">Edaphobacter dinghuensis</name>
    <dbReference type="NCBI Taxonomy" id="1560005"/>
    <lineage>
        <taxon>Bacteria</taxon>
        <taxon>Pseudomonadati</taxon>
        <taxon>Acidobacteriota</taxon>
        <taxon>Terriglobia</taxon>
        <taxon>Terriglobales</taxon>
        <taxon>Acidobacteriaceae</taxon>
        <taxon>Edaphobacter</taxon>
    </lineage>
</organism>
<reference evidence="2" key="2">
    <citation type="submission" date="2020-09" db="EMBL/GenBank/DDBJ databases">
        <authorList>
            <person name="Sun Q."/>
            <person name="Zhou Y."/>
        </authorList>
    </citation>
    <scope>NUCLEOTIDE SEQUENCE</scope>
    <source>
        <strain evidence="2">CGMCC 1.12997</strain>
    </source>
</reference>
<name>A0A917HV93_9BACT</name>
<gene>
    <name evidence="2" type="ORF">GCM10011585_37180</name>
</gene>
<reference evidence="2" key="1">
    <citation type="journal article" date="2014" name="Int. J. Syst. Evol. Microbiol.">
        <title>Complete genome sequence of Corynebacterium casei LMG S-19264T (=DSM 44701T), isolated from a smear-ripened cheese.</title>
        <authorList>
            <consortium name="US DOE Joint Genome Institute (JGI-PGF)"/>
            <person name="Walter F."/>
            <person name="Albersmeier A."/>
            <person name="Kalinowski J."/>
            <person name="Ruckert C."/>
        </authorList>
    </citation>
    <scope>NUCLEOTIDE SEQUENCE</scope>
    <source>
        <strain evidence="2">CGMCC 1.12997</strain>
    </source>
</reference>
<dbReference type="NCBIfam" id="TIGR03435">
    <property type="entry name" value="Soli_TIGR03435"/>
    <property type="match status" value="1"/>
</dbReference>
<keyword evidence="1" id="KW-0732">Signal</keyword>
<feature type="signal peptide" evidence="1">
    <location>
        <begin position="1"/>
        <end position="34"/>
    </location>
</feature>
<protein>
    <submittedName>
        <fullName evidence="2">Uncharacterized protein</fullName>
    </submittedName>
</protein>
<dbReference type="Proteomes" id="UP000647241">
    <property type="component" value="Unassembled WGS sequence"/>
</dbReference>